<accession>A0ABS5ZBN0</accession>
<comment type="catalytic activity">
    <reaction evidence="8">
        <text>Endonucleolytic cleavage of RNA, removing extra 3' nucleotides from tRNA precursor, generating 3' termini of tRNAs. A 3'-hydroxy group is left at the tRNA terminus and a 5'-phosphoryl group is left at the trailer molecule.</text>
        <dbReference type="EC" id="3.1.26.11"/>
    </reaction>
</comment>
<keyword evidence="7 8" id="KW-0862">Zinc</keyword>
<feature type="binding site" evidence="8">
    <location>
        <position position="217"/>
    </location>
    <ligand>
        <name>Zn(2+)</name>
        <dbReference type="ChEBI" id="CHEBI:29105"/>
        <label>1</label>
        <note>catalytic</note>
    </ligand>
</feature>
<dbReference type="PANTHER" id="PTHR46018">
    <property type="entry name" value="ZINC PHOSPHODIESTERASE ELAC PROTEIN 1"/>
    <property type="match status" value="1"/>
</dbReference>
<evidence type="ECO:0000256" key="6">
    <source>
        <dbReference type="ARBA" id="ARBA00022801"/>
    </source>
</evidence>
<evidence type="ECO:0000256" key="2">
    <source>
        <dbReference type="ARBA" id="ARBA00022694"/>
    </source>
</evidence>
<dbReference type="Pfam" id="PF12706">
    <property type="entry name" value="Lactamase_B_2"/>
    <property type="match status" value="1"/>
</dbReference>
<sequence>MIEFHFLGTAAGVPTPKRNVTALGVRFPQQRNWVLIDCGEGTQHQLMHSELTLSRLNTIFLTHLHGDHCYGLPGILASRSLQGSGSEQTLTVIGPPGTERLIKTIIELTELNLNYPLKIVEFTPEDWQKQHWDFPGLSVQPVALSHSIPSFAYRFTEAPRPGRFEVAKAKADGIPPGPIYQQLQQGKSITLADGRLINGLDYIAAPPKPRQFIIGGDNDRPECLQSALLDCDLLIHEATMTEEMRAAIQGYVSHSTASDVAQIAEQAQLPNLVLTHFSARFMDRQHALQSVIDEARQHYSGKLFLANDFMQFHLDREGKLTQYNPSHTVQS</sequence>
<name>A0ABS5ZBN0_9GAMM</name>
<feature type="active site" description="Proton acceptor" evidence="8">
    <location>
        <position position="67"/>
    </location>
</feature>
<protein>
    <recommendedName>
        <fullName evidence="8">Ribonuclease Z</fullName>
        <shortName evidence="8">RNase Z</shortName>
        <ecNumber evidence="8">3.1.26.11</ecNumber>
    </recommendedName>
    <alternativeName>
        <fullName evidence="8">tRNA 3 endonuclease</fullName>
    </alternativeName>
    <alternativeName>
        <fullName evidence="8">tRNase Z</fullName>
    </alternativeName>
</protein>
<evidence type="ECO:0000256" key="8">
    <source>
        <dbReference type="HAMAP-Rule" id="MF_01818"/>
    </source>
</evidence>
<dbReference type="CDD" id="cd07717">
    <property type="entry name" value="RNaseZ_ZiPD-like_MBL-fold"/>
    <property type="match status" value="1"/>
</dbReference>
<comment type="caution">
    <text evidence="10">The sequence shown here is derived from an EMBL/GenBank/DDBJ whole genome shotgun (WGS) entry which is preliminary data.</text>
</comment>
<dbReference type="Gene3D" id="3.60.15.10">
    <property type="entry name" value="Ribonuclease Z/Hydroxyacylglutathione hydrolase-like"/>
    <property type="match status" value="1"/>
</dbReference>
<proteinExistence type="inferred from homology"/>
<keyword evidence="11" id="KW-1185">Reference proteome</keyword>
<dbReference type="InterPro" id="IPR036866">
    <property type="entry name" value="RibonucZ/Hydroxyglut_hydro"/>
</dbReference>
<comment type="subunit">
    <text evidence="1 8">Homodimer.</text>
</comment>
<dbReference type="EMBL" id="JAGSOY010000019">
    <property type="protein sequence ID" value="MBU2711404.1"/>
    <property type="molecule type" value="Genomic_DNA"/>
</dbReference>
<keyword evidence="6 8" id="KW-0378">Hydrolase</keyword>
<gene>
    <name evidence="8" type="primary">rnz</name>
    <name evidence="10" type="ORF">KCG35_10070</name>
</gene>
<feature type="binding site" evidence="8">
    <location>
        <position position="217"/>
    </location>
    <ligand>
        <name>Zn(2+)</name>
        <dbReference type="ChEBI" id="CHEBI:29105"/>
        <label>2</label>
        <note>catalytic</note>
    </ligand>
</feature>
<evidence type="ECO:0000256" key="4">
    <source>
        <dbReference type="ARBA" id="ARBA00022723"/>
    </source>
</evidence>
<dbReference type="InterPro" id="IPR001279">
    <property type="entry name" value="Metallo-B-lactamas"/>
</dbReference>
<feature type="binding site" evidence="8">
    <location>
        <position position="68"/>
    </location>
    <ligand>
        <name>Zn(2+)</name>
        <dbReference type="ChEBI" id="CHEBI:29105"/>
        <label>2</label>
        <note>catalytic</note>
    </ligand>
</feature>
<evidence type="ECO:0000256" key="7">
    <source>
        <dbReference type="ARBA" id="ARBA00022833"/>
    </source>
</evidence>
<feature type="domain" description="Metallo-beta-lactamase" evidence="9">
    <location>
        <begin position="32"/>
        <end position="150"/>
    </location>
</feature>
<dbReference type="Proteomes" id="UP000690515">
    <property type="component" value="Unassembled WGS sequence"/>
</dbReference>
<organism evidence="10 11">
    <name type="scientific">Zooshikella harenae</name>
    <dbReference type="NCBI Taxonomy" id="2827238"/>
    <lineage>
        <taxon>Bacteria</taxon>
        <taxon>Pseudomonadati</taxon>
        <taxon>Pseudomonadota</taxon>
        <taxon>Gammaproteobacteria</taxon>
        <taxon>Oceanospirillales</taxon>
        <taxon>Zooshikellaceae</taxon>
        <taxon>Zooshikella</taxon>
    </lineage>
</organism>
<feature type="binding site" evidence="8">
    <location>
        <position position="67"/>
    </location>
    <ligand>
        <name>Zn(2+)</name>
        <dbReference type="ChEBI" id="CHEBI:29105"/>
        <label>2</label>
        <note>catalytic</note>
    </ligand>
</feature>
<keyword evidence="4 8" id="KW-0479">Metal-binding</keyword>
<dbReference type="RefSeq" id="WP_215819565.1">
    <property type="nucleotide sequence ID" value="NZ_JAGSOY010000019.1"/>
</dbReference>
<keyword evidence="2 8" id="KW-0819">tRNA processing</keyword>
<comment type="function">
    <text evidence="8">Zinc phosphodiesterase, which displays some tRNA 3'-processing endonuclease activity. Probably involved in tRNA maturation, by removing a 3'-trailer from precursor tRNA.</text>
</comment>
<feature type="binding site" evidence="8">
    <location>
        <position position="276"/>
    </location>
    <ligand>
        <name>Zn(2+)</name>
        <dbReference type="ChEBI" id="CHEBI:29105"/>
        <label>2</label>
        <note>catalytic</note>
    </ligand>
</feature>
<evidence type="ECO:0000256" key="1">
    <source>
        <dbReference type="ARBA" id="ARBA00011738"/>
    </source>
</evidence>
<reference evidence="10 11" key="1">
    <citation type="submission" date="2021-04" db="EMBL/GenBank/DDBJ databases">
        <authorList>
            <person name="Pira H."/>
            <person name="Risdian C."/>
            <person name="Wink J."/>
        </authorList>
    </citation>
    <scope>NUCLEOTIDE SEQUENCE [LARGE SCALE GENOMIC DNA]</scope>
    <source>
        <strain evidence="10 11">WH53</strain>
    </source>
</reference>
<dbReference type="HAMAP" id="MF_01818">
    <property type="entry name" value="RNase_Z_BN"/>
    <property type="match status" value="1"/>
</dbReference>
<dbReference type="EC" id="3.1.26.11" evidence="8"/>
<feature type="binding site" evidence="8">
    <location>
        <position position="63"/>
    </location>
    <ligand>
        <name>Zn(2+)</name>
        <dbReference type="ChEBI" id="CHEBI:29105"/>
        <label>1</label>
        <note>catalytic</note>
    </ligand>
</feature>
<evidence type="ECO:0000259" key="9">
    <source>
        <dbReference type="Pfam" id="PF12706"/>
    </source>
</evidence>
<evidence type="ECO:0000313" key="10">
    <source>
        <dbReference type="EMBL" id="MBU2711404.1"/>
    </source>
</evidence>
<comment type="similarity">
    <text evidence="8">Belongs to the RNase Z family.</text>
</comment>
<dbReference type="PANTHER" id="PTHR46018:SF2">
    <property type="entry name" value="ZINC PHOSPHODIESTERASE ELAC PROTEIN 1"/>
    <property type="match status" value="1"/>
</dbReference>
<feature type="binding site" evidence="8">
    <location>
        <position position="65"/>
    </location>
    <ligand>
        <name>Zn(2+)</name>
        <dbReference type="ChEBI" id="CHEBI:29105"/>
        <label>1</label>
        <note>catalytic</note>
    </ligand>
</feature>
<feature type="binding site" evidence="8">
    <location>
        <position position="146"/>
    </location>
    <ligand>
        <name>Zn(2+)</name>
        <dbReference type="ChEBI" id="CHEBI:29105"/>
        <label>1</label>
        <note>catalytic</note>
    </ligand>
</feature>
<evidence type="ECO:0000256" key="5">
    <source>
        <dbReference type="ARBA" id="ARBA00022759"/>
    </source>
</evidence>
<dbReference type="NCBIfam" id="NF000801">
    <property type="entry name" value="PRK00055.1-3"/>
    <property type="match status" value="1"/>
</dbReference>
<evidence type="ECO:0000313" key="11">
    <source>
        <dbReference type="Proteomes" id="UP000690515"/>
    </source>
</evidence>
<comment type="cofactor">
    <cofactor evidence="8">
        <name>Zn(2+)</name>
        <dbReference type="ChEBI" id="CHEBI:29105"/>
    </cofactor>
    <text evidence="8">Binds 2 Zn(2+) ions.</text>
</comment>
<keyword evidence="5 8" id="KW-0255">Endonuclease</keyword>
<evidence type="ECO:0000256" key="3">
    <source>
        <dbReference type="ARBA" id="ARBA00022722"/>
    </source>
</evidence>
<dbReference type="GO" id="GO:0042781">
    <property type="term" value="F:3'-tRNA processing endoribonuclease activity"/>
    <property type="evidence" value="ECO:0007669"/>
    <property type="project" value="UniProtKB-EC"/>
</dbReference>
<dbReference type="InterPro" id="IPR013471">
    <property type="entry name" value="RNase_Z/BN"/>
</dbReference>
<dbReference type="SUPFAM" id="SSF56281">
    <property type="entry name" value="Metallo-hydrolase/oxidoreductase"/>
    <property type="match status" value="1"/>
</dbReference>
<keyword evidence="3 8" id="KW-0540">Nuclease</keyword>